<dbReference type="Proteomes" id="UP000292702">
    <property type="component" value="Unassembled WGS sequence"/>
</dbReference>
<dbReference type="EMBL" id="RWJN01000393">
    <property type="protein sequence ID" value="TCD62200.1"/>
    <property type="molecule type" value="Genomic_DNA"/>
</dbReference>
<sequence length="133" mass="14440">MAEPMIAQHPPAMRVGGRRLSVTSRPKVHPAAEQTTSIPTAADDERPDYPRPAAPGEQAHDPQHIHDDHEEVPRKERKRGHGNVEHERRLQENLMRKMDQNRPSKEMGGGALGKSAVGGGGRIGQPAGKGFAA</sequence>
<gene>
    <name evidence="2" type="ORF">EIP91_007233</name>
</gene>
<evidence type="ECO:0000313" key="3">
    <source>
        <dbReference type="Proteomes" id="UP000292702"/>
    </source>
</evidence>
<evidence type="ECO:0000313" key="2">
    <source>
        <dbReference type="EMBL" id="TCD62200.1"/>
    </source>
</evidence>
<name>A0A4R0R4F4_9APHY</name>
<organism evidence="2 3">
    <name type="scientific">Steccherinum ochraceum</name>
    <dbReference type="NCBI Taxonomy" id="92696"/>
    <lineage>
        <taxon>Eukaryota</taxon>
        <taxon>Fungi</taxon>
        <taxon>Dikarya</taxon>
        <taxon>Basidiomycota</taxon>
        <taxon>Agaricomycotina</taxon>
        <taxon>Agaricomycetes</taxon>
        <taxon>Polyporales</taxon>
        <taxon>Steccherinaceae</taxon>
        <taxon>Steccherinum</taxon>
    </lineage>
</organism>
<feature type="region of interest" description="Disordered" evidence="1">
    <location>
        <begin position="1"/>
        <end position="133"/>
    </location>
</feature>
<feature type="compositionally biased region" description="Gly residues" evidence="1">
    <location>
        <begin position="107"/>
        <end position="123"/>
    </location>
</feature>
<dbReference type="AlphaFoldDB" id="A0A4R0R4F4"/>
<protein>
    <submittedName>
        <fullName evidence="2">Uncharacterized protein</fullName>
    </submittedName>
</protein>
<reference evidence="2 3" key="1">
    <citation type="submission" date="2018-11" db="EMBL/GenBank/DDBJ databases">
        <title>Genome assembly of Steccherinum ochraceum LE-BIN_3174, the white-rot fungus of the Steccherinaceae family (The Residual Polyporoid clade, Polyporales, Basidiomycota).</title>
        <authorList>
            <person name="Fedorova T.V."/>
            <person name="Glazunova O.A."/>
            <person name="Landesman E.O."/>
            <person name="Moiseenko K.V."/>
            <person name="Psurtseva N.V."/>
            <person name="Savinova O.S."/>
            <person name="Shakhova N.V."/>
            <person name="Tyazhelova T.V."/>
            <person name="Vasina D.V."/>
        </authorList>
    </citation>
    <scope>NUCLEOTIDE SEQUENCE [LARGE SCALE GENOMIC DNA]</scope>
    <source>
        <strain evidence="2 3">LE-BIN_3174</strain>
    </source>
</reference>
<proteinExistence type="predicted"/>
<dbReference type="OrthoDB" id="3228420at2759"/>
<feature type="compositionally biased region" description="Basic and acidic residues" evidence="1">
    <location>
        <begin position="82"/>
        <end position="105"/>
    </location>
</feature>
<accession>A0A4R0R4F4</accession>
<comment type="caution">
    <text evidence="2">The sequence shown here is derived from an EMBL/GenBank/DDBJ whole genome shotgun (WGS) entry which is preliminary data.</text>
</comment>
<keyword evidence="3" id="KW-1185">Reference proteome</keyword>
<feature type="compositionally biased region" description="Basic and acidic residues" evidence="1">
    <location>
        <begin position="58"/>
        <end position="74"/>
    </location>
</feature>
<evidence type="ECO:0000256" key="1">
    <source>
        <dbReference type="SAM" id="MobiDB-lite"/>
    </source>
</evidence>